<protein>
    <submittedName>
        <fullName evidence="1">Uncharacterized protein</fullName>
    </submittedName>
</protein>
<dbReference type="Proteomes" id="UP000031186">
    <property type="component" value="Unassembled WGS sequence"/>
</dbReference>
<name>A0A0B4EZE7_METAF</name>
<accession>A0A0B4EZE7</accession>
<proteinExistence type="predicted"/>
<comment type="caution">
    <text evidence="1">The sequence shown here is derived from an EMBL/GenBank/DDBJ whole genome shotgun (WGS) entry which is preliminary data.</text>
</comment>
<reference evidence="1 2" key="1">
    <citation type="journal article" date="2014" name="Proc. Natl. Acad. Sci. U.S.A.">
        <title>Trajectory and genomic determinants of fungal-pathogen speciation and host adaptation.</title>
        <authorList>
            <person name="Hu X."/>
            <person name="Xiao G."/>
            <person name="Zheng P."/>
            <person name="Shang Y."/>
            <person name="Su Y."/>
            <person name="Zhang X."/>
            <person name="Liu X."/>
            <person name="Zhan S."/>
            <person name="St Leger R.J."/>
            <person name="Wang C."/>
        </authorList>
    </citation>
    <scope>NUCLEOTIDE SEQUENCE [LARGE SCALE GENOMIC DNA]</scope>
    <source>
        <strain evidence="1 2">ARSEF 549</strain>
    </source>
</reference>
<organism evidence="1 2">
    <name type="scientific">Metarhizium anisopliae (strain ARSEF 549)</name>
    <dbReference type="NCBI Taxonomy" id="3151832"/>
    <lineage>
        <taxon>Eukaryota</taxon>
        <taxon>Fungi</taxon>
        <taxon>Dikarya</taxon>
        <taxon>Ascomycota</taxon>
        <taxon>Pezizomycotina</taxon>
        <taxon>Sordariomycetes</taxon>
        <taxon>Hypocreomycetidae</taxon>
        <taxon>Hypocreales</taxon>
        <taxon>Clavicipitaceae</taxon>
        <taxon>Metarhizium</taxon>
    </lineage>
</organism>
<dbReference type="AlphaFoldDB" id="A0A0B4EZE7"/>
<evidence type="ECO:0000313" key="1">
    <source>
        <dbReference type="EMBL" id="KID67265.1"/>
    </source>
</evidence>
<sequence length="76" mass="7950">MAMVRILGNDDPREVGKSGWIHGVAGRALAETPTPPQDAEMSEAVRRLALTVSHRASHCGAADGSVGGTVSFRACY</sequence>
<evidence type="ECO:0000313" key="2">
    <source>
        <dbReference type="Proteomes" id="UP000031186"/>
    </source>
</evidence>
<gene>
    <name evidence="1" type="ORF">MAN_04023</name>
</gene>
<dbReference type="EMBL" id="AZNF01000004">
    <property type="protein sequence ID" value="KID67265.1"/>
    <property type="molecule type" value="Genomic_DNA"/>
</dbReference>
<keyword evidence="2" id="KW-1185">Reference proteome</keyword>
<dbReference type="HOGENOM" id="CLU_2655018_0_0_1"/>
<dbReference type="VEuPathDB" id="FungiDB:MAN_04023"/>
<feature type="non-terminal residue" evidence="1">
    <location>
        <position position="1"/>
    </location>
</feature>